<dbReference type="InterPro" id="IPR054195">
    <property type="entry name" value="DUF6900"/>
</dbReference>
<evidence type="ECO:0000259" key="2">
    <source>
        <dbReference type="Pfam" id="PF21841"/>
    </source>
</evidence>
<reference evidence="3 4" key="1">
    <citation type="submission" date="2017-06" db="EMBL/GenBank/DDBJ databases">
        <title>Sequencing and comparative analysis of myxobacterial genomes.</title>
        <authorList>
            <person name="Rupp O."/>
            <person name="Goesmann A."/>
            <person name="Sogaard-Andersen L."/>
        </authorList>
    </citation>
    <scope>NUCLEOTIDE SEQUENCE [LARGE SCALE GENOMIC DNA]</scope>
    <source>
        <strain evidence="3 4">DSM 14697</strain>
    </source>
</reference>
<dbReference type="OrthoDB" id="7067229at2"/>
<keyword evidence="4" id="KW-1185">Reference proteome</keyword>
<gene>
    <name evidence="3" type="ORF">MYMAC_001888</name>
</gene>
<dbReference type="RefSeq" id="WP_095957854.1">
    <property type="nucleotide sequence ID" value="NZ_CP022203.1"/>
</dbReference>
<evidence type="ECO:0000313" key="3">
    <source>
        <dbReference type="EMBL" id="ATB46296.1"/>
    </source>
</evidence>
<feature type="domain" description="DUF6900" evidence="2">
    <location>
        <begin position="18"/>
        <end position="68"/>
    </location>
</feature>
<dbReference type="AlphaFoldDB" id="A0A250JT61"/>
<dbReference type="EMBL" id="CP022203">
    <property type="protein sequence ID" value="ATB46296.1"/>
    <property type="molecule type" value="Genomic_DNA"/>
</dbReference>
<feature type="region of interest" description="Disordered" evidence="1">
    <location>
        <begin position="1"/>
        <end position="24"/>
    </location>
</feature>
<protein>
    <recommendedName>
        <fullName evidence="2">DUF6900 domain-containing protein</fullName>
    </recommendedName>
</protein>
<sequence>MTPRKPRSTSTAKPARAPEATLERIARETLNIDTLKTRNSDRLDFHDVSVWRLKDALEAAFQAGLSAASSPRSK</sequence>
<organism evidence="3 4">
    <name type="scientific">Corallococcus macrosporus DSM 14697</name>
    <dbReference type="NCBI Taxonomy" id="1189310"/>
    <lineage>
        <taxon>Bacteria</taxon>
        <taxon>Pseudomonadati</taxon>
        <taxon>Myxococcota</taxon>
        <taxon>Myxococcia</taxon>
        <taxon>Myxococcales</taxon>
        <taxon>Cystobacterineae</taxon>
        <taxon>Myxococcaceae</taxon>
        <taxon>Corallococcus</taxon>
    </lineage>
</organism>
<name>A0A250JT61_9BACT</name>
<dbReference type="Pfam" id="PF21841">
    <property type="entry name" value="DUF6900"/>
    <property type="match status" value="1"/>
</dbReference>
<dbReference type="Proteomes" id="UP000217343">
    <property type="component" value="Chromosome"/>
</dbReference>
<proteinExistence type="predicted"/>
<accession>A0A250JT61</accession>
<evidence type="ECO:0000313" key="4">
    <source>
        <dbReference type="Proteomes" id="UP000217343"/>
    </source>
</evidence>
<evidence type="ECO:0000256" key="1">
    <source>
        <dbReference type="SAM" id="MobiDB-lite"/>
    </source>
</evidence>
<dbReference type="KEGG" id="mmas:MYMAC_001888"/>